<dbReference type="GO" id="GO:0046872">
    <property type="term" value="F:metal ion binding"/>
    <property type="evidence" value="ECO:0007669"/>
    <property type="project" value="UniProtKB-KW"/>
</dbReference>
<proteinExistence type="predicted"/>
<dbReference type="AlphaFoldDB" id="A0AAW8JPM5"/>
<keyword evidence="1" id="KW-0479">Metal-binding</keyword>
<comment type="caution">
    <text evidence="3">The sequence shown here is derived from an EMBL/GenBank/DDBJ whole genome shotgun (WGS) entry which is preliminary data.</text>
</comment>
<reference evidence="3" key="1">
    <citation type="submission" date="2023-08" db="EMBL/GenBank/DDBJ databases">
        <title>Emergence of clinically-relevant ST2 carbapenem-resistant Acinetobacter baumannii strains in hospital sewages in Zhejiang, East of China.</title>
        <authorList>
            <person name="Kaichao C."/>
            <person name="Zhang R."/>
        </authorList>
    </citation>
    <scope>NUCLEOTIDE SEQUENCE</scope>
    <source>
        <strain evidence="3">M-SY-60</strain>
    </source>
</reference>
<dbReference type="RefSeq" id="WP_308958838.1">
    <property type="nucleotide sequence ID" value="NZ_JAVICY010000044.1"/>
</dbReference>
<dbReference type="Proteomes" id="UP001243195">
    <property type="component" value="Unassembled WGS sequence"/>
</dbReference>
<dbReference type="PROSITE" id="PS00934">
    <property type="entry name" value="GLYOXALASE_I_1"/>
    <property type="match status" value="1"/>
</dbReference>
<dbReference type="Pfam" id="PF00903">
    <property type="entry name" value="Glyoxalase"/>
    <property type="match status" value="1"/>
</dbReference>
<dbReference type="EMBL" id="JAVIDA010000042">
    <property type="protein sequence ID" value="MDQ9073362.1"/>
    <property type="molecule type" value="Genomic_DNA"/>
</dbReference>
<dbReference type="InterPro" id="IPR037523">
    <property type="entry name" value="VOC_core"/>
</dbReference>
<dbReference type="Gene3D" id="3.10.180.10">
    <property type="entry name" value="2,3-Dihydroxybiphenyl 1,2-Dioxygenase, domain 1"/>
    <property type="match status" value="1"/>
</dbReference>
<gene>
    <name evidence="3" type="ORF">RFH51_18100</name>
</gene>
<dbReference type="PROSITE" id="PS51819">
    <property type="entry name" value="VOC"/>
    <property type="match status" value="1"/>
</dbReference>
<dbReference type="InterPro" id="IPR029068">
    <property type="entry name" value="Glyas_Bleomycin-R_OHBP_Dase"/>
</dbReference>
<name>A0AAW8JPM5_9GAMM</name>
<accession>A0AAW8JPM5</accession>
<sequence length="310" mass="34906">MMNILGLESLVFGVLDLEACHQYLKDYGLNLVEKNERGGTYEALDGGTIVFKLDSDLSLPKANAPAPNIRETVYGVPDQNELDKISLELSKDRDVTIDHEGTIHTFDDSGFAIAFRITRKRKIIAPHVGVNAPGQEPGRAVNECGVSIENINKTPRSLSHVVYFVPDHKKAEAFYAERLGFVTTDRFINIGPFMRPAGLNEHHSLFLIQSFNSHMVGVNHFTFHFGSGYEVLRNGWEFSQKGYKSFWGPGRHVMGSNYFWYFNSPFGGTMEFDADMDLHDENWTPRAMPMGSDASQVFLFESKNKWAPGE</sequence>
<evidence type="ECO:0000313" key="3">
    <source>
        <dbReference type="EMBL" id="MDQ9073362.1"/>
    </source>
</evidence>
<evidence type="ECO:0000256" key="1">
    <source>
        <dbReference type="ARBA" id="ARBA00022723"/>
    </source>
</evidence>
<evidence type="ECO:0000313" key="4">
    <source>
        <dbReference type="Proteomes" id="UP001243195"/>
    </source>
</evidence>
<feature type="domain" description="VOC" evidence="2">
    <location>
        <begin position="157"/>
        <end position="275"/>
    </location>
</feature>
<evidence type="ECO:0000259" key="2">
    <source>
        <dbReference type="PROSITE" id="PS51819"/>
    </source>
</evidence>
<organism evidence="3 4">
    <name type="scientific">Acinetobacter gerneri</name>
    <dbReference type="NCBI Taxonomy" id="202952"/>
    <lineage>
        <taxon>Bacteria</taxon>
        <taxon>Pseudomonadati</taxon>
        <taxon>Pseudomonadota</taxon>
        <taxon>Gammaproteobacteria</taxon>
        <taxon>Moraxellales</taxon>
        <taxon>Moraxellaceae</taxon>
        <taxon>Acinetobacter</taxon>
    </lineage>
</organism>
<dbReference type="SUPFAM" id="SSF54593">
    <property type="entry name" value="Glyoxalase/Bleomycin resistance protein/Dihydroxybiphenyl dioxygenase"/>
    <property type="match status" value="2"/>
</dbReference>
<protein>
    <submittedName>
        <fullName evidence="3">VOC family protein</fullName>
    </submittedName>
</protein>
<dbReference type="GO" id="GO:0004462">
    <property type="term" value="F:lactoylglutathione lyase activity"/>
    <property type="evidence" value="ECO:0007669"/>
    <property type="project" value="InterPro"/>
</dbReference>
<dbReference type="InterPro" id="IPR004360">
    <property type="entry name" value="Glyas_Fos-R_dOase_dom"/>
</dbReference>
<dbReference type="InterPro" id="IPR018146">
    <property type="entry name" value="Glyoxalase_1_CS"/>
</dbReference>